<keyword evidence="4 6" id="KW-0811">Translocation</keyword>
<proteinExistence type="inferred from homology"/>
<dbReference type="HAMAP" id="MF_00821">
    <property type="entry name" value="SecB"/>
    <property type="match status" value="1"/>
</dbReference>
<gene>
    <name evidence="6" type="primary">secB</name>
    <name evidence="7" type="ORF">GGQ88_003237</name>
</gene>
<evidence type="ECO:0000313" key="7">
    <source>
        <dbReference type="EMBL" id="MBB3861947.1"/>
    </source>
</evidence>
<dbReference type="PRINTS" id="PR01594">
    <property type="entry name" value="SECBCHAPRONE"/>
</dbReference>
<dbReference type="GO" id="GO:0005737">
    <property type="term" value="C:cytoplasm"/>
    <property type="evidence" value="ECO:0007669"/>
    <property type="project" value="UniProtKB-SubCell"/>
</dbReference>
<protein>
    <recommendedName>
        <fullName evidence="6">Protein-export protein SecB</fullName>
    </recommendedName>
</protein>
<dbReference type="PANTHER" id="PTHR36918:SF1">
    <property type="entry name" value="PROTEIN-EXPORT PROTEIN SECB"/>
    <property type="match status" value="1"/>
</dbReference>
<organism evidence="7 8">
    <name type="scientific">Novosphingobium hassiacum</name>
    <dbReference type="NCBI Taxonomy" id="173676"/>
    <lineage>
        <taxon>Bacteria</taxon>
        <taxon>Pseudomonadati</taxon>
        <taxon>Pseudomonadota</taxon>
        <taxon>Alphaproteobacteria</taxon>
        <taxon>Sphingomonadales</taxon>
        <taxon>Sphingomonadaceae</taxon>
        <taxon>Novosphingobium</taxon>
    </lineage>
</organism>
<sequence>MRAQFSLIRDQSVAVGHINSALPHECLGARRAAKENHWESSPHMADEGNIISNLNLDHTEGPLQNGEDTSPAIGLISQYVKDLSVENPNAPESYQWTEAPEMAVDFNISARAIQPEIHEIELKINVTSKGSQGTAFIVELAYCGLIGMRNVPEDQAHPFLFAEGPRILFPFARRIIADAVRDAGYPPMMLEPIDFNGLYLSQLAQAQATAEATPAGQA</sequence>
<dbReference type="EMBL" id="JACICY010000008">
    <property type="protein sequence ID" value="MBB3861947.1"/>
    <property type="molecule type" value="Genomic_DNA"/>
</dbReference>
<evidence type="ECO:0000256" key="1">
    <source>
        <dbReference type="ARBA" id="ARBA00009990"/>
    </source>
</evidence>
<dbReference type="GO" id="GO:0051082">
    <property type="term" value="F:unfolded protein binding"/>
    <property type="evidence" value="ECO:0007669"/>
    <property type="project" value="InterPro"/>
</dbReference>
<comment type="subunit">
    <text evidence="6">Homotetramer, a dimer of dimers. One homotetramer interacts with 1 SecA dimer.</text>
</comment>
<keyword evidence="6" id="KW-0963">Cytoplasm</keyword>
<accession>A0A7W6EX13</accession>
<comment type="function">
    <text evidence="6">One of the proteins required for the normal export of preproteins out of the cell cytoplasm. It is a molecular chaperone that binds to a subset of precursor proteins, maintaining them in a translocation-competent state. It also specifically binds to its receptor SecA.</text>
</comment>
<evidence type="ECO:0000256" key="6">
    <source>
        <dbReference type="HAMAP-Rule" id="MF_00821"/>
    </source>
</evidence>
<comment type="caution">
    <text evidence="7">The sequence shown here is derived from an EMBL/GenBank/DDBJ whole genome shotgun (WGS) entry which is preliminary data.</text>
</comment>
<reference evidence="7 8" key="1">
    <citation type="submission" date="2020-08" db="EMBL/GenBank/DDBJ databases">
        <title>Genomic Encyclopedia of Type Strains, Phase IV (KMG-IV): sequencing the most valuable type-strain genomes for metagenomic binning, comparative biology and taxonomic classification.</title>
        <authorList>
            <person name="Goeker M."/>
        </authorList>
    </citation>
    <scope>NUCLEOTIDE SEQUENCE [LARGE SCALE GENOMIC DNA]</scope>
    <source>
        <strain evidence="7 8">DSM 14552</strain>
    </source>
</reference>
<evidence type="ECO:0000256" key="5">
    <source>
        <dbReference type="ARBA" id="ARBA00023186"/>
    </source>
</evidence>
<dbReference type="NCBIfam" id="TIGR00809">
    <property type="entry name" value="secB"/>
    <property type="match status" value="1"/>
</dbReference>
<dbReference type="Gene3D" id="3.10.420.10">
    <property type="entry name" value="SecB-like"/>
    <property type="match status" value="1"/>
</dbReference>
<keyword evidence="2 6" id="KW-0813">Transport</keyword>
<keyword evidence="3 6" id="KW-0653">Protein transport</keyword>
<dbReference type="GO" id="GO:0006457">
    <property type="term" value="P:protein folding"/>
    <property type="evidence" value="ECO:0007669"/>
    <property type="project" value="UniProtKB-UniRule"/>
</dbReference>
<comment type="subcellular location">
    <subcellularLocation>
        <location evidence="6">Cytoplasm</location>
    </subcellularLocation>
</comment>
<keyword evidence="5 6" id="KW-0143">Chaperone</keyword>
<dbReference type="SUPFAM" id="SSF54611">
    <property type="entry name" value="SecB-like"/>
    <property type="match status" value="1"/>
</dbReference>
<comment type="similarity">
    <text evidence="1 6">Belongs to the SecB family.</text>
</comment>
<dbReference type="PANTHER" id="PTHR36918">
    <property type="match status" value="1"/>
</dbReference>
<dbReference type="Proteomes" id="UP000562395">
    <property type="component" value="Unassembled WGS sequence"/>
</dbReference>
<evidence type="ECO:0000256" key="4">
    <source>
        <dbReference type="ARBA" id="ARBA00023010"/>
    </source>
</evidence>
<dbReference type="AlphaFoldDB" id="A0A7W6EX13"/>
<dbReference type="GO" id="GO:0015031">
    <property type="term" value="P:protein transport"/>
    <property type="evidence" value="ECO:0007669"/>
    <property type="project" value="UniProtKB-UniRule"/>
</dbReference>
<keyword evidence="8" id="KW-1185">Reference proteome</keyword>
<evidence type="ECO:0000313" key="8">
    <source>
        <dbReference type="Proteomes" id="UP000562395"/>
    </source>
</evidence>
<evidence type="ECO:0000256" key="2">
    <source>
        <dbReference type="ARBA" id="ARBA00022448"/>
    </source>
</evidence>
<dbReference type="InterPro" id="IPR003708">
    <property type="entry name" value="SecB"/>
</dbReference>
<dbReference type="Pfam" id="PF02556">
    <property type="entry name" value="SecB"/>
    <property type="match status" value="1"/>
</dbReference>
<name>A0A7W6EX13_9SPHN</name>
<dbReference type="InterPro" id="IPR035958">
    <property type="entry name" value="SecB-like_sf"/>
</dbReference>
<evidence type="ECO:0000256" key="3">
    <source>
        <dbReference type="ARBA" id="ARBA00022927"/>
    </source>
</evidence>
<dbReference type="GO" id="GO:0051262">
    <property type="term" value="P:protein tetramerization"/>
    <property type="evidence" value="ECO:0007669"/>
    <property type="project" value="InterPro"/>
</dbReference>
<dbReference type="NCBIfam" id="NF004392">
    <property type="entry name" value="PRK05751.1-3"/>
    <property type="match status" value="1"/>
</dbReference>